<evidence type="ECO:0000256" key="8">
    <source>
        <dbReference type="ARBA" id="ARBA00023242"/>
    </source>
</evidence>
<dbReference type="EnsemblMetazoa" id="XM_780737">
    <property type="protein sequence ID" value="XP_785830"/>
    <property type="gene ID" value="LOC580696"/>
</dbReference>
<protein>
    <recommendedName>
        <fullName evidence="3">RNA exonuclease 4</fullName>
    </recommendedName>
</protein>
<dbReference type="OMA" id="HAVWNDF"/>
<evidence type="ECO:0000313" key="13">
    <source>
        <dbReference type="Proteomes" id="UP000007110"/>
    </source>
</evidence>
<keyword evidence="13" id="KW-1185">Reference proteome</keyword>
<dbReference type="FunCoup" id="A0A7M7RE62">
    <property type="interactions" value="494"/>
</dbReference>
<dbReference type="GO" id="GO:0008408">
    <property type="term" value="F:3'-5' exonuclease activity"/>
    <property type="evidence" value="ECO:0007669"/>
    <property type="project" value="InterPro"/>
</dbReference>
<evidence type="ECO:0000256" key="2">
    <source>
        <dbReference type="ARBA" id="ARBA00010489"/>
    </source>
</evidence>
<comment type="similarity">
    <text evidence="2">Belongs to the REXO4 family.</text>
</comment>
<keyword evidence="7" id="KW-0269">Exonuclease</keyword>
<evidence type="ECO:0000256" key="3">
    <source>
        <dbReference type="ARBA" id="ARBA00016937"/>
    </source>
</evidence>
<dbReference type="PANTHER" id="PTHR12801">
    <property type="entry name" value="RNA EXONUCLEASE REXO1 / RECO3 FAMILY MEMBER-RELATED"/>
    <property type="match status" value="1"/>
</dbReference>
<feature type="region of interest" description="Disordered" evidence="10">
    <location>
        <begin position="125"/>
        <end position="144"/>
    </location>
</feature>
<evidence type="ECO:0000256" key="4">
    <source>
        <dbReference type="ARBA" id="ARBA00022552"/>
    </source>
</evidence>
<feature type="compositionally biased region" description="Basic and acidic residues" evidence="10">
    <location>
        <begin position="132"/>
        <end position="144"/>
    </location>
</feature>
<dbReference type="InterPro" id="IPR047021">
    <property type="entry name" value="REXO1/3/4-like"/>
</dbReference>
<dbReference type="SMART" id="SM00479">
    <property type="entry name" value="EXOIII"/>
    <property type="match status" value="1"/>
</dbReference>
<dbReference type="InterPro" id="IPR036397">
    <property type="entry name" value="RNaseH_sf"/>
</dbReference>
<keyword evidence="6" id="KW-0378">Hydrolase</keyword>
<dbReference type="InterPro" id="IPR013520">
    <property type="entry name" value="Ribonucl_H"/>
</dbReference>
<evidence type="ECO:0000256" key="7">
    <source>
        <dbReference type="ARBA" id="ARBA00022839"/>
    </source>
</evidence>
<proteinExistence type="inferred from homology"/>
<dbReference type="SUPFAM" id="SSF53098">
    <property type="entry name" value="Ribonuclease H-like"/>
    <property type="match status" value="1"/>
</dbReference>
<dbReference type="GO" id="GO:0006364">
    <property type="term" value="P:rRNA processing"/>
    <property type="evidence" value="ECO:0007669"/>
    <property type="project" value="UniProtKB-KW"/>
</dbReference>
<evidence type="ECO:0000256" key="1">
    <source>
        <dbReference type="ARBA" id="ARBA00004123"/>
    </source>
</evidence>
<dbReference type="CDD" id="cd06144">
    <property type="entry name" value="REX4_like"/>
    <property type="match status" value="1"/>
</dbReference>
<dbReference type="RefSeq" id="XP_785830.4">
    <property type="nucleotide sequence ID" value="XM_780737.4"/>
</dbReference>
<evidence type="ECO:0000256" key="9">
    <source>
        <dbReference type="ARBA" id="ARBA00025599"/>
    </source>
</evidence>
<dbReference type="FunFam" id="3.30.420.10:FF:000007">
    <property type="entry name" value="Interferon-stimulated exonuclease gene 20"/>
    <property type="match status" value="1"/>
</dbReference>
<dbReference type="Proteomes" id="UP000007110">
    <property type="component" value="Unassembled WGS sequence"/>
</dbReference>
<dbReference type="InterPro" id="IPR037431">
    <property type="entry name" value="REX4_DEDDh_dom"/>
</dbReference>
<evidence type="ECO:0000259" key="11">
    <source>
        <dbReference type="SMART" id="SM00479"/>
    </source>
</evidence>
<evidence type="ECO:0000256" key="5">
    <source>
        <dbReference type="ARBA" id="ARBA00022722"/>
    </source>
</evidence>
<evidence type="ECO:0000256" key="10">
    <source>
        <dbReference type="SAM" id="MobiDB-lite"/>
    </source>
</evidence>
<dbReference type="InParanoid" id="A0A7M7RE62"/>
<evidence type="ECO:0000313" key="12">
    <source>
        <dbReference type="EnsemblMetazoa" id="XP_785830"/>
    </source>
</evidence>
<keyword evidence="4" id="KW-0698">rRNA processing</keyword>
<dbReference type="Gene3D" id="3.30.420.10">
    <property type="entry name" value="Ribonuclease H-like superfamily/Ribonuclease H"/>
    <property type="match status" value="1"/>
</dbReference>
<dbReference type="InterPro" id="IPR012337">
    <property type="entry name" value="RNaseH-like_sf"/>
</dbReference>
<dbReference type="PANTHER" id="PTHR12801:SF45">
    <property type="entry name" value="RNA EXONUCLEASE 4"/>
    <property type="match status" value="1"/>
</dbReference>
<evidence type="ECO:0000256" key="6">
    <source>
        <dbReference type="ARBA" id="ARBA00022801"/>
    </source>
</evidence>
<comment type="subcellular location">
    <subcellularLocation>
        <location evidence="1">Nucleus</location>
    </subcellularLocation>
</comment>
<reference evidence="13" key="1">
    <citation type="submission" date="2015-02" db="EMBL/GenBank/DDBJ databases">
        <title>Genome sequencing for Strongylocentrotus purpuratus.</title>
        <authorList>
            <person name="Murali S."/>
            <person name="Liu Y."/>
            <person name="Vee V."/>
            <person name="English A."/>
            <person name="Wang M."/>
            <person name="Skinner E."/>
            <person name="Han Y."/>
            <person name="Muzny D.M."/>
            <person name="Worley K.C."/>
            <person name="Gibbs R.A."/>
        </authorList>
    </citation>
    <scope>NUCLEOTIDE SEQUENCE</scope>
</reference>
<dbReference type="GO" id="GO:0003676">
    <property type="term" value="F:nucleic acid binding"/>
    <property type="evidence" value="ECO:0007669"/>
    <property type="project" value="InterPro"/>
</dbReference>
<reference evidence="12" key="2">
    <citation type="submission" date="2021-01" db="UniProtKB">
        <authorList>
            <consortium name="EnsemblMetazoa"/>
        </authorList>
    </citation>
    <scope>IDENTIFICATION</scope>
</reference>
<sequence length="340" mass="38638">MRKANLRTFVVSSYQPQDTSMAKSTDLKLKVTHKSTGTGKARKKKMALPRRIFRILESGKRVHFQNVSLSKKRQMCINRYLPVSDIAVASGRDNLQKNPVMCHSESARGIVGKSEMTVYRESSNIHKPYSAKNEKPTTSKDKGNRHREVVAIDCEMVGLGPKGRFAALARCSIIDHSGEIIYDSYVKPDEPITDYRTKWSGIRPRNMVNAIPFNEAQEQVKNLLKDKIVIGHAVWNDFQALKFAHPPNDVRDTSKCKLLAEIYGSKCTPGQHLGLKSLAKYLLGIDVQRGEHSSVEDARAAMDLYKLVEDKWEEELQSTFPDQDFRTSFLDDHFWPEDLI</sequence>
<accession>A0A7M7RE62</accession>
<keyword evidence="8" id="KW-0539">Nucleus</keyword>
<comment type="function">
    <text evidence="9">Exoribonuclease involved in ribosome biosynthesis. Involved in the processing of ITS1, the internal transcribed spacer localized between the 18S and 5.8S rRNAs.</text>
</comment>
<dbReference type="KEGG" id="spu:580696"/>
<dbReference type="GO" id="GO:0005634">
    <property type="term" value="C:nucleus"/>
    <property type="evidence" value="ECO:0000318"/>
    <property type="project" value="GO_Central"/>
</dbReference>
<dbReference type="GeneID" id="580696"/>
<feature type="domain" description="Exonuclease" evidence="11">
    <location>
        <begin position="148"/>
        <end position="314"/>
    </location>
</feature>
<organism evidence="12 13">
    <name type="scientific">Strongylocentrotus purpuratus</name>
    <name type="common">Purple sea urchin</name>
    <dbReference type="NCBI Taxonomy" id="7668"/>
    <lineage>
        <taxon>Eukaryota</taxon>
        <taxon>Metazoa</taxon>
        <taxon>Echinodermata</taxon>
        <taxon>Eleutherozoa</taxon>
        <taxon>Echinozoa</taxon>
        <taxon>Echinoidea</taxon>
        <taxon>Euechinoidea</taxon>
        <taxon>Echinacea</taxon>
        <taxon>Camarodonta</taxon>
        <taxon>Echinidea</taxon>
        <taxon>Strongylocentrotidae</taxon>
        <taxon>Strongylocentrotus</taxon>
    </lineage>
</organism>
<dbReference type="GO" id="GO:0006396">
    <property type="term" value="P:RNA processing"/>
    <property type="evidence" value="ECO:0000318"/>
    <property type="project" value="GO_Central"/>
</dbReference>
<dbReference type="Pfam" id="PF00929">
    <property type="entry name" value="RNase_T"/>
    <property type="match status" value="1"/>
</dbReference>
<dbReference type="GO" id="GO:0004527">
    <property type="term" value="F:exonuclease activity"/>
    <property type="evidence" value="ECO:0000318"/>
    <property type="project" value="GO_Central"/>
</dbReference>
<keyword evidence="5" id="KW-0540">Nuclease</keyword>
<name>A0A7M7RE62_STRPU</name>
<dbReference type="OrthoDB" id="16516at2759"/>
<dbReference type="AlphaFoldDB" id="A0A7M7RE62"/>